<sequence length="290" mass="31957">MDNQAEVREFLRTRRARVTPDQAGLLTGGRRRVTGLRREEVAMLASVSTDYYAKMERGNLTGVSPEILDAVATALQLDEAETAHLRDLARAATPALARRRPRATDGTVRPSLQRFLDAVTGAPAWVVNQRKDLLATNALGRALMAPMLDDPSNGANMARFTFFSPLSRSFYPDWEQGANSIAASLRSTAGQHPHDKALTDLIGELVTRSDDFRLRWSAHNVRFHRSGTKRIHHPDVGDLEFTFEGLELPDHPGCTLYAYTTVAGSPTEERIQLLGNLAATREAAAADLDR</sequence>
<reference evidence="2 3" key="1">
    <citation type="submission" date="2021-03" db="EMBL/GenBank/DDBJ databases">
        <title>Sequencing the genomes of 1000 actinobacteria strains.</title>
        <authorList>
            <person name="Klenk H.-P."/>
        </authorList>
    </citation>
    <scope>NUCLEOTIDE SEQUENCE [LARGE SCALE GENOMIC DNA]</scope>
    <source>
        <strain evidence="2 3">DSM 12936</strain>
    </source>
</reference>
<accession>A0ABS4Z889</accession>
<dbReference type="RefSeq" id="WP_210054992.1">
    <property type="nucleotide sequence ID" value="NZ_BAAAMH010000004.1"/>
</dbReference>
<comment type="caution">
    <text evidence="2">The sequence shown here is derived from an EMBL/GenBank/DDBJ whole genome shotgun (WGS) entry which is preliminary data.</text>
</comment>
<keyword evidence="3" id="KW-1185">Reference proteome</keyword>
<dbReference type="InterPro" id="IPR041413">
    <property type="entry name" value="MLTR_LBD"/>
</dbReference>
<dbReference type="Pfam" id="PF17765">
    <property type="entry name" value="MLTR_LBD"/>
    <property type="match status" value="1"/>
</dbReference>
<dbReference type="Pfam" id="PF13560">
    <property type="entry name" value="HTH_31"/>
    <property type="match status" value="1"/>
</dbReference>
<evidence type="ECO:0000313" key="2">
    <source>
        <dbReference type="EMBL" id="MBP2416922.1"/>
    </source>
</evidence>
<dbReference type="PANTHER" id="PTHR35010:SF2">
    <property type="entry name" value="BLL4672 PROTEIN"/>
    <property type="match status" value="1"/>
</dbReference>
<dbReference type="InterPro" id="IPR001387">
    <property type="entry name" value="Cro/C1-type_HTH"/>
</dbReference>
<organism evidence="2 3">
    <name type="scientific">Microlunatus capsulatus</name>
    <dbReference type="NCBI Taxonomy" id="99117"/>
    <lineage>
        <taxon>Bacteria</taxon>
        <taxon>Bacillati</taxon>
        <taxon>Actinomycetota</taxon>
        <taxon>Actinomycetes</taxon>
        <taxon>Propionibacteriales</taxon>
        <taxon>Propionibacteriaceae</taxon>
        <taxon>Microlunatus</taxon>
    </lineage>
</organism>
<dbReference type="CDD" id="cd00093">
    <property type="entry name" value="HTH_XRE"/>
    <property type="match status" value="1"/>
</dbReference>
<dbReference type="PANTHER" id="PTHR35010">
    <property type="entry name" value="BLL4672 PROTEIN-RELATED"/>
    <property type="match status" value="1"/>
</dbReference>
<dbReference type="SUPFAM" id="SSF47413">
    <property type="entry name" value="lambda repressor-like DNA-binding domains"/>
    <property type="match status" value="1"/>
</dbReference>
<dbReference type="EMBL" id="JAGIOB010000001">
    <property type="protein sequence ID" value="MBP2416922.1"/>
    <property type="molecule type" value="Genomic_DNA"/>
</dbReference>
<dbReference type="Gene3D" id="3.30.450.180">
    <property type="match status" value="1"/>
</dbReference>
<dbReference type="Proteomes" id="UP000758168">
    <property type="component" value="Unassembled WGS sequence"/>
</dbReference>
<dbReference type="Gene3D" id="1.10.260.40">
    <property type="entry name" value="lambda repressor-like DNA-binding domains"/>
    <property type="match status" value="1"/>
</dbReference>
<evidence type="ECO:0000259" key="1">
    <source>
        <dbReference type="SMART" id="SM00530"/>
    </source>
</evidence>
<proteinExistence type="predicted"/>
<gene>
    <name evidence="2" type="ORF">JOF54_001844</name>
</gene>
<evidence type="ECO:0000313" key="3">
    <source>
        <dbReference type="Proteomes" id="UP000758168"/>
    </source>
</evidence>
<dbReference type="SMART" id="SM00530">
    <property type="entry name" value="HTH_XRE"/>
    <property type="match status" value="1"/>
</dbReference>
<dbReference type="InterPro" id="IPR010982">
    <property type="entry name" value="Lambda_DNA-bd_dom_sf"/>
</dbReference>
<protein>
    <submittedName>
        <fullName evidence="2">Transcriptional regulator with XRE-family HTH domain</fullName>
    </submittedName>
</protein>
<name>A0ABS4Z889_9ACTN</name>
<feature type="domain" description="HTH cro/C1-type" evidence="1">
    <location>
        <begin position="10"/>
        <end position="82"/>
    </location>
</feature>